<proteinExistence type="predicted"/>
<dbReference type="Pfam" id="PF04720">
    <property type="entry name" value="PDDEXK_6"/>
    <property type="match status" value="1"/>
</dbReference>
<sequence>MESPMELVFPLEDGFEGPQATPVPWEQSAAAASDSLYALGRLLAPATEAEAMLARHVELAAGGAHRVDPAALCSVLQRLGYTAKLHESTASLFSFKQGVRHSYISVCLPDSSAAGLATYIVEPNFRDCFCIAHPTPRFAALLDGVPPVAVASKASMHRAVNILAREMAASFSDQGEDVPPWRTPQALLSKWHLASPGAAPRAADDAGCSAWAVQGRPAGADLFGAKAAHHSAAAGV</sequence>
<organism evidence="1 2">
    <name type="scientific">Micractinium conductrix</name>
    <dbReference type="NCBI Taxonomy" id="554055"/>
    <lineage>
        <taxon>Eukaryota</taxon>
        <taxon>Viridiplantae</taxon>
        <taxon>Chlorophyta</taxon>
        <taxon>core chlorophytes</taxon>
        <taxon>Trebouxiophyceae</taxon>
        <taxon>Chlorellales</taxon>
        <taxon>Chlorellaceae</taxon>
        <taxon>Chlorella clade</taxon>
        <taxon>Micractinium</taxon>
    </lineage>
</organism>
<dbReference type="EMBL" id="LHPF02000002">
    <property type="protein sequence ID" value="PSC75242.1"/>
    <property type="molecule type" value="Genomic_DNA"/>
</dbReference>
<dbReference type="PANTHER" id="PTHR31579:SF1">
    <property type="entry name" value="OS03G0796600 PROTEIN"/>
    <property type="match status" value="1"/>
</dbReference>
<protein>
    <submittedName>
        <fullName evidence="1">Uncharacterized protein</fullName>
    </submittedName>
</protein>
<evidence type="ECO:0000313" key="2">
    <source>
        <dbReference type="Proteomes" id="UP000239649"/>
    </source>
</evidence>
<keyword evidence="2" id="KW-1185">Reference proteome</keyword>
<dbReference type="AlphaFoldDB" id="A0A2P6VMB4"/>
<accession>A0A2P6VMB4</accession>
<dbReference type="Proteomes" id="UP000239649">
    <property type="component" value="Unassembled WGS sequence"/>
</dbReference>
<evidence type="ECO:0000313" key="1">
    <source>
        <dbReference type="EMBL" id="PSC75242.1"/>
    </source>
</evidence>
<name>A0A2P6VMB4_9CHLO</name>
<dbReference type="STRING" id="554055.A0A2P6VMB4"/>
<comment type="caution">
    <text evidence="1">The sequence shown here is derived from an EMBL/GenBank/DDBJ whole genome shotgun (WGS) entry which is preliminary data.</text>
</comment>
<reference evidence="1 2" key="1">
    <citation type="journal article" date="2018" name="Plant J.">
        <title>Genome sequences of Chlorella sorokiniana UTEX 1602 and Micractinium conductrix SAG 241.80: implications to maltose excretion by a green alga.</title>
        <authorList>
            <person name="Arriola M.B."/>
            <person name="Velmurugan N."/>
            <person name="Zhang Y."/>
            <person name="Plunkett M.H."/>
            <person name="Hondzo H."/>
            <person name="Barney B.M."/>
        </authorList>
    </citation>
    <scope>NUCLEOTIDE SEQUENCE [LARGE SCALE GENOMIC DNA]</scope>
    <source>
        <strain evidence="1 2">SAG 241.80</strain>
    </source>
</reference>
<gene>
    <name evidence="1" type="ORF">C2E20_1645</name>
</gene>
<dbReference type="PANTHER" id="PTHR31579">
    <property type="entry name" value="OS03G0796600 PROTEIN"/>
    <property type="match status" value="1"/>
</dbReference>
<dbReference type="OrthoDB" id="691424at2759"/>
<dbReference type="InterPro" id="IPR006502">
    <property type="entry name" value="PDDEXK-like"/>
</dbReference>